<dbReference type="AlphaFoldDB" id="A0A8H3F2V7"/>
<comment type="caution">
    <text evidence="2">The sequence shown here is derived from an EMBL/GenBank/DDBJ whole genome shotgun (WGS) entry which is preliminary data.</text>
</comment>
<dbReference type="Pfam" id="PF08641">
    <property type="entry name" value="Mis14"/>
    <property type="match status" value="1"/>
</dbReference>
<dbReference type="PANTHER" id="PTHR31749">
    <property type="entry name" value="KINETOCHORE-ASSOCIATED PROTEIN NSL1 HOMOLOG"/>
    <property type="match status" value="1"/>
</dbReference>
<keyword evidence="3" id="KW-1185">Reference proteome</keyword>
<protein>
    <recommendedName>
        <fullName evidence="4">Kinetochore protein mis14</fullName>
    </recommendedName>
</protein>
<evidence type="ECO:0000256" key="1">
    <source>
        <dbReference type="SAM" id="MobiDB-lite"/>
    </source>
</evidence>
<name>A0A8H3F2V7_9LECA</name>
<gene>
    <name evidence="2" type="ORF">HETSPECPRED_002258</name>
</gene>
<dbReference type="GO" id="GO:0000070">
    <property type="term" value="P:mitotic sister chromatid segregation"/>
    <property type="evidence" value="ECO:0007669"/>
    <property type="project" value="InterPro"/>
</dbReference>
<proteinExistence type="predicted"/>
<evidence type="ECO:0000313" key="2">
    <source>
        <dbReference type="EMBL" id="CAF9914987.1"/>
    </source>
</evidence>
<reference evidence="2" key="1">
    <citation type="submission" date="2021-03" db="EMBL/GenBank/DDBJ databases">
        <authorList>
            <person name="Tagirdzhanova G."/>
        </authorList>
    </citation>
    <scope>NUCLEOTIDE SEQUENCE</scope>
</reference>
<dbReference type="Proteomes" id="UP000664521">
    <property type="component" value="Unassembled WGS sequence"/>
</dbReference>
<accession>A0A8H3F2V7</accession>
<feature type="region of interest" description="Disordered" evidence="1">
    <location>
        <begin position="82"/>
        <end position="106"/>
    </location>
</feature>
<dbReference type="PANTHER" id="PTHR31749:SF3">
    <property type="entry name" value="KINETOCHORE-ASSOCIATED PROTEIN NSL1 HOMOLOG"/>
    <property type="match status" value="1"/>
</dbReference>
<feature type="compositionally biased region" description="Polar residues" evidence="1">
    <location>
        <begin position="84"/>
        <end position="97"/>
    </location>
</feature>
<dbReference type="InterPro" id="IPR013950">
    <property type="entry name" value="Mis14/Nsl1"/>
</dbReference>
<sequence>MDAPHHRKIELQSPADLTYLLSNIRTSAHQKLDTAFPPSAAPKDKEDALRAKVEQLVQEYINATFSLALPSLSINGIDGPTAYPSLSPTDRPNTSTEVTDDDGNYELHDPRLAEKLRTLYMQHEQETTRVAEMRRDAPGAAARAFMERLKGEMRAEKEADLDARMMDGDEEILDCMGALERRDDVERTWGRGVDGLKGLEGVTGVVAKLERAGRAAEVVEGM</sequence>
<evidence type="ECO:0000313" key="3">
    <source>
        <dbReference type="Proteomes" id="UP000664521"/>
    </source>
</evidence>
<organism evidence="2 3">
    <name type="scientific">Heterodermia speciosa</name>
    <dbReference type="NCBI Taxonomy" id="116794"/>
    <lineage>
        <taxon>Eukaryota</taxon>
        <taxon>Fungi</taxon>
        <taxon>Dikarya</taxon>
        <taxon>Ascomycota</taxon>
        <taxon>Pezizomycotina</taxon>
        <taxon>Lecanoromycetes</taxon>
        <taxon>OSLEUM clade</taxon>
        <taxon>Lecanoromycetidae</taxon>
        <taxon>Caliciales</taxon>
        <taxon>Physciaceae</taxon>
        <taxon>Heterodermia</taxon>
    </lineage>
</organism>
<evidence type="ECO:0008006" key="4">
    <source>
        <dbReference type="Google" id="ProtNLM"/>
    </source>
</evidence>
<dbReference type="EMBL" id="CAJPDS010000015">
    <property type="protein sequence ID" value="CAF9914987.1"/>
    <property type="molecule type" value="Genomic_DNA"/>
</dbReference>
<dbReference type="OrthoDB" id="2135762at2759"/>
<dbReference type="GO" id="GO:0000444">
    <property type="term" value="C:MIS12/MIND type complex"/>
    <property type="evidence" value="ECO:0007669"/>
    <property type="project" value="TreeGrafter"/>
</dbReference>